<sequence length="154" mass="16794">LFDFFLFSSPSTNSVFVAPTLSFRIVSPFEEFFFAELPSPISSSPSPIRATATKSADVNPLNDQSSPGSFISIVRGSTTSGLSTDPLNPAILDFFRAETTPLSNSLVLVLISRFLSSRSSNDAVFCNFYLQHTNRARQNLHFISNQLGTANNCS</sequence>
<organism evidence="2 3">
    <name type="scientific">Parascaris univalens</name>
    <name type="common">Nematode worm</name>
    <dbReference type="NCBI Taxonomy" id="6257"/>
    <lineage>
        <taxon>Eukaryota</taxon>
        <taxon>Metazoa</taxon>
        <taxon>Ecdysozoa</taxon>
        <taxon>Nematoda</taxon>
        <taxon>Chromadorea</taxon>
        <taxon>Rhabditida</taxon>
        <taxon>Spirurina</taxon>
        <taxon>Ascaridomorpha</taxon>
        <taxon>Ascaridoidea</taxon>
        <taxon>Ascarididae</taxon>
        <taxon>Parascaris</taxon>
    </lineage>
</organism>
<name>A0A915BAG7_PARUN</name>
<feature type="compositionally biased region" description="Polar residues" evidence="1">
    <location>
        <begin position="52"/>
        <end position="63"/>
    </location>
</feature>
<dbReference type="AlphaFoldDB" id="A0A915BAG7"/>
<dbReference type="Proteomes" id="UP000887569">
    <property type="component" value="Unplaced"/>
</dbReference>
<feature type="region of interest" description="Disordered" evidence="1">
    <location>
        <begin position="43"/>
        <end position="63"/>
    </location>
</feature>
<proteinExistence type="predicted"/>
<keyword evidence="2" id="KW-1185">Reference proteome</keyword>
<evidence type="ECO:0000313" key="2">
    <source>
        <dbReference type="Proteomes" id="UP000887569"/>
    </source>
</evidence>
<reference evidence="3" key="1">
    <citation type="submission" date="2022-11" db="UniProtKB">
        <authorList>
            <consortium name="WormBaseParasite"/>
        </authorList>
    </citation>
    <scope>IDENTIFICATION</scope>
</reference>
<protein>
    <submittedName>
        <fullName evidence="3">Uncharacterized protein</fullName>
    </submittedName>
</protein>
<dbReference type="WBParaSite" id="PgR030_g023_t01">
    <property type="protein sequence ID" value="PgR030_g023_t01"/>
    <property type="gene ID" value="PgR030_g023"/>
</dbReference>
<evidence type="ECO:0000313" key="3">
    <source>
        <dbReference type="WBParaSite" id="PgR030_g023_t01"/>
    </source>
</evidence>
<evidence type="ECO:0000256" key="1">
    <source>
        <dbReference type="SAM" id="MobiDB-lite"/>
    </source>
</evidence>
<accession>A0A915BAG7</accession>